<dbReference type="PANTHER" id="PTHR31001:SF85">
    <property type="entry name" value="ZN(II)2CYS6 TRANSCRIPTION FACTOR (EUROFUNG)"/>
    <property type="match status" value="1"/>
</dbReference>
<evidence type="ECO:0000256" key="2">
    <source>
        <dbReference type="ARBA" id="ARBA00022723"/>
    </source>
</evidence>
<dbReference type="Pfam" id="PF04082">
    <property type="entry name" value="Fungal_trans"/>
    <property type="match status" value="1"/>
</dbReference>
<dbReference type="EMBL" id="JARVKF010000427">
    <property type="protein sequence ID" value="KAK9414433.1"/>
    <property type="molecule type" value="Genomic_DNA"/>
</dbReference>
<dbReference type="InterPro" id="IPR036864">
    <property type="entry name" value="Zn2-C6_fun-type_DNA-bd_sf"/>
</dbReference>
<gene>
    <name evidence="6" type="ORF">SUNI508_11275</name>
</gene>
<proteinExistence type="predicted"/>
<dbReference type="InterPro" id="IPR001138">
    <property type="entry name" value="Zn2Cys6_DnaBD"/>
</dbReference>
<keyword evidence="2" id="KW-0479">Metal-binding</keyword>
<evidence type="ECO:0000256" key="4">
    <source>
        <dbReference type="SAM" id="MobiDB-lite"/>
    </source>
</evidence>
<dbReference type="Proteomes" id="UP001408356">
    <property type="component" value="Unassembled WGS sequence"/>
</dbReference>
<accession>A0ABR2UIV7</accession>
<comment type="caution">
    <text evidence="6">The sequence shown here is derived from an EMBL/GenBank/DDBJ whole genome shotgun (WGS) entry which is preliminary data.</text>
</comment>
<evidence type="ECO:0000256" key="1">
    <source>
        <dbReference type="ARBA" id="ARBA00004123"/>
    </source>
</evidence>
<dbReference type="SUPFAM" id="SSF57701">
    <property type="entry name" value="Zn2/Cys6 DNA-binding domain"/>
    <property type="match status" value="1"/>
</dbReference>
<dbReference type="Pfam" id="PF00172">
    <property type="entry name" value="Zn_clus"/>
    <property type="match status" value="1"/>
</dbReference>
<dbReference type="SMART" id="SM00906">
    <property type="entry name" value="Fungal_trans"/>
    <property type="match status" value="1"/>
</dbReference>
<feature type="region of interest" description="Disordered" evidence="4">
    <location>
        <begin position="130"/>
        <end position="155"/>
    </location>
</feature>
<dbReference type="SMART" id="SM00066">
    <property type="entry name" value="GAL4"/>
    <property type="match status" value="1"/>
</dbReference>
<protein>
    <submittedName>
        <fullName evidence="6">Fungal-specific transcription factor domain-containing protein</fullName>
    </submittedName>
</protein>
<evidence type="ECO:0000259" key="5">
    <source>
        <dbReference type="PROSITE" id="PS50048"/>
    </source>
</evidence>
<keyword evidence="7" id="KW-1185">Reference proteome</keyword>
<evidence type="ECO:0000313" key="7">
    <source>
        <dbReference type="Proteomes" id="UP001408356"/>
    </source>
</evidence>
<reference evidence="6 7" key="1">
    <citation type="journal article" date="2024" name="J. Plant Pathol.">
        <title>Sequence and assembly of the genome of Seiridium unicorne, isolate CBS 538.82, causal agent of cypress canker disease.</title>
        <authorList>
            <person name="Scali E."/>
            <person name="Rocca G.D."/>
            <person name="Danti R."/>
            <person name="Garbelotto M."/>
            <person name="Barberini S."/>
            <person name="Baroncelli R."/>
            <person name="Emiliani G."/>
        </authorList>
    </citation>
    <scope>NUCLEOTIDE SEQUENCE [LARGE SCALE GENOMIC DNA]</scope>
    <source>
        <strain evidence="6 7">BM-138-508</strain>
    </source>
</reference>
<evidence type="ECO:0000313" key="6">
    <source>
        <dbReference type="EMBL" id="KAK9414433.1"/>
    </source>
</evidence>
<dbReference type="Gene3D" id="4.10.240.10">
    <property type="entry name" value="Zn(2)-C6 fungal-type DNA-binding domain"/>
    <property type="match status" value="1"/>
</dbReference>
<evidence type="ECO:0000256" key="3">
    <source>
        <dbReference type="ARBA" id="ARBA00023242"/>
    </source>
</evidence>
<feature type="compositionally biased region" description="Polar residues" evidence="4">
    <location>
        <begin position="615"/>
        <end position="624"/>
    </location>
</feature>
<keyword evidence="3" id="KW-0539">Nucleus</keyword>
<organism evidence="6 7">
    <name type="scientific">Seiridium unicorne</name>
    <dbReference type="NCBI Taxonomy" id="138068"/>
    <lineage>
        <taxon>Eukaryota</taxon>
        <taxon>Fungi</taxon>
        <taxon>Dikarya</taxon>
        <taxon>Ascomycota</taxon>
        <taxon>Pezizomycotina</taxon>
        <taxon>Sordariomycetes</taxon>
        <taxon>Xylariomycetidae</taxon>
        <taxon>Amphisphaeriales</taxon>
        <taxon>Sporocadaceae</taxon>
        <taxon>Seiridium</taxon>
    </lineage>
</organism>
<dbReference type="InterPro" id="IPR007219">
    <property type="entry name" value="XnlR_reg_dom"/>
</dbReference>
<feature type="compositionally biased region" description="Low complexity" evidence="4">
    <location>
        <begin position="625"/>
        <end position="639"/>
    </location>
</feature>
<dbReference type="PROSITE" id="PS50048">
    <property type="entry name" value="ZN2_CY6_FUNGAL_2"/>
    <property type="match status" value="1"/>
</dbReference>
<dbReference type="InterPro" id="IPR050613">
    <property type="entry name" value="Sec_Metabolite_Reg"/>
</dbReference>
<feature type="region of interest" description="Disordered" evidence="4">
    <location>
        <begin position="75"/>
        <end position="96"/>
    </location>
</feature>
<comment type="subcellular location">
    <subcellularLocation>
        <location evidence="1">Nucleus</location>
    </subcellularLocation>
</comment>
<feature type="domain" description="Zn(2)-C6 fungal-type" evidence="5">
    <location>
        <begin position="16"/>
        <end position="44"/>
    </location>
</feature>
<feature type="region of interest" description="Disordered" evidence="4">
    <location>
        <begin position="614"/>
        <end position="640"/>
    </location>
</feature>
<dbReference type="PANTHER" id="PTHR31001">
    <property type="entry name" value="UNCHARACTERIZED TRANSCRIPTIONAL REGULATORY PROTEIN"/>
    <property type="match status" value="1"/>
</dbReference>
<dbReference type="CDD" id="cd12148">
    <property type="entry name" value="fungal_TF_MHR"/>
    <property type="match status" value="1"/>
</dbReference>
<dbReference type="CDD" id="cd00067">
    <property type="entry name" value="GAL4"/>
    <property type="match status" value="1"/>
</dbReference>
<name>A0ABR2UIV7_9PEZI</name>
<sequence>MSTTSSGMGKSPRVLACVLCQHRKIKCDRHSPCSNCLKAGVTCTPSTPAPARKRRRPNQDLQQRLARCEELLQEYATAKPPSTSNEPSSPEEPWKSMGKLVVDDDGVRFMDSFLWATVHDEVRAMREIIDQDEKEEESSSTTPADGLTPDHHTGLLFSNDSDANLDELYPNPTHVFRLWHTFLERVNPITKVIHVPTVQPLVVEAATNLPNLPKNVEALLFSIYTLGVVAMTESECIAVLGQSKDDAFARFSKGARISFMRAGILHKYDLVVLQALVLYLTSLMGRYDRHAAWILNGVIIRIAQKMGLHRDGELLGLSPFDTEMRRRVWWQIILLDAVYAMMSGFGQSMLPRHWNTKEPSNVNDADLFPTMTKVESKEGPTDMILCLISYEIARLLSEFPGLENVILQNELATTNGPATSEIQAAQARINDLDESIGEILRKYGDPSMGPLHELAALQGRNVIHKLRELIRPPREQPEWGTEVLTPKDNLFKIAVSGGENSLETYRQVAGGGTFMWFVKIHFQVEVFQFLIGQLCSRTSGKLVDRAWAVVEDVFRYHGEFLKLSIKTHAALALITIKAWRKREEALRLSTGEIPETPWYIIRLRELLGPGYDVQDSGSEATMSPSTQSVSAPGTSSSSADMPWDQMLGFVDSPAMSWDIFGQNSQPAVNYSAYSGMGPYPTMNGWM</sequence>